<evidence type="ECO:0000256" key="1">
    <source>
        <dbReference type="SAM" id="MobiDB-lite"/>
    </source>
</evidence>
<evidence type="ECO:0008006" key="4">
    <source>
        <dbReference type="Google" id="ProtNLM"/>
    </source>
</evidence>
<comment type="caution">
    <text evidence="2">The sequence shown here is derived from an EMBL/GenBank/DDBJ whole genome shotgun (WGS) entry which is preliminary data.</text>
</comment>
<evidence type="ECO:0000313" key="2">
    <source>
        <dbReference type="EMBL" id="TDT14750.1"/>
    </source>
</evidence>
<evidence type="ECO:0000313" key="3">
    <source>
        <dbReference type="Proteomes" id="UP000294558"/>
    </source>
</evidence>
<dbReference type="OrthoDB" id="9768084at2"/>
<organism evidence="2 3">
    <name type="scientific">Ilumatobacter fluminis</name>
    <dbReference type="NCBI Taxonomy" id="467091"/>
    <lineage>
        <taxon>Bacteria</taxon>
        <taxon>Bacillati</taxon>
        <taxon>Actinomycetota</taxon>
        <taxon>Acidimicrobiia</taxon>
        <taxon>Acidimicrobiales</taxon>
        <taxon>Ilumatobacteraceae</taxon>
        <taxon>Ilumatobacter</taxon>
    </lineage>
</organism>
<reference evidence="2 3" key="1">
    <citation type="submission" date="2019-03" db="EMBL/GenBank/DDBJ databases">
        <title>Sequencing the genomes of 1000 actinobacteria strains.</title>
        <authorList>
            <person name="Klenk H.-P."/>
        </authorList>
    </citation>
    <scope>NUCLEOTIDE SEQUENCE [LARGE SCALE GENOMIC DNA]</scope>
    <source>
        <strain evidence="2 3">DSM 18936</strain>
    </source>
</reference>
<dbReference type="EMBL" id="SOAU01000001">
    <property type="protein sequence ID" value="TDT14750.1"/>
    <property type="molecule type" value="Genomic_DNA"/>
</dbReference>
<feature type="region of interest" description="Disordered" evidence="1">
    <location>
        <begin position="451"/>
        <end position="472"/>
    </location>
</feature>
<dbReference type="AlphaFoldDB" id="A0A4R7HV47"/>
<gene>
    <name evidence="2" type="ORF">BDK89_0306</name>
</gene>
<proteinExistence type="predicted"/>
<sequence length="472" mass="50105">MSQRASQPEPGTSYGHQLVDGVWVEVTLDERLDLVTPDGDAIDPETLTDFGRYEFTAIVDGERVHAYESTALSGANQRDTIAYRTDDGVPVDRLDEPAEVPTYAYTVVTDDGTLEHRYGEAGHLTLDDAGLPVNASGAIGAYEVSFRSFAVYEGQPAVVAIDADGEPMLLTPSGMPVDVEIDWSAVRSIDPGPLRGEPVSIGDYAFDARSGDVERVYLFRDGSQAILNDAGEYERVIVPTDAEYPEGHAVFQGRFYAGDVRGIDGSGSGFAEVYAYADGQTATMVDGELVLVDMAVEVEVPAGVPVDCGRFPGGDLFVFPDGTQLIRALDGSWGIGTLPELPPYEELVERFGEVDVAEPEPVGDLADLLFDDITGGAFLRSDGDVTDDTDDTDEVDEVEGAGGEVVVGRWLDEPTAPPGRPGFTPIAEPMEPVLIDPLADTDLGLANGLIDDSVDGLDDPTDGFAGDPAADA</sequence>
<keyword evidence="3" id="KW-1185">Reference proteome</keyword>
<protein>
    <recommendedName>
        <fullName evidence="4">WG repeat protein</fullName>
    </recommendedName>
</protein>
<dbReference type="RefSeq" id="WP_133867269.1">
    <property type="nucleotide sequence ID" value="NZ_SOAU01000001.1"/>
</dbReference>
<accession>A0A4R7HV47</accession>
<name>A0A4R7HV47_9ACTN</name>
<dbReference type="Proteomes" id="UP000294558">
    <property type="component" value="Unassembled WGS sequence"/>
</dbReference>
<feature type="compositionally biased region" description="Acidic residues" evidence="1">
    <location>
        <begin position="452"/>
        <end position="461"/>
    </location>
</feature>